<protein>
    <submittedName>
        <fullName evidence="1">Uncharacterized protein</fullName>
    </submittedName>
</protein>
<keyword evidence="2" id="KW-1185">Reference proteome</keyword>
<evidence type="ECO:0000313" key="1">
    <source>
        <dbReference type="EMBL" id="PYF74049.1"/>
    </source>
</evidence>
<sequence length="147" mass="17370">MIELAYFPPGTERVVYQVLQFRSGEPWRIVDGDELLGSIEKLEGEWSVRGKTEIDQDLVKRIGQLIDQQNFNRLPWDIKLHWKTDVQEVIAQGDDQYLVICRPGIDFDSFERLFRECIADLLKDRWEICFKVYNAQMSADFEVRVKI</sequence>
<dbReference type="OrthoDB" id="766442at2"/>
<accession>A0A318UR57</accession>
<gene>
    <name evidence="1" type="ORF">B0O44_104220</name>
</gene>
<proteinExistence type="predicted"/>
<comment type="caution">
    <text evidence="1">The sequence shown here is derived from an EMBL/GenBank/DDBJ whole genome shotgun (WGS) entry which is preliminary data.</text>
</comment>
<dbReference type="RefSeq" id="WP_110830954.1">
    <property type="nucleotide sequence ID" value="NZ_QKLU01000004.1"/>
</dbReference>
<organism evidence="1 2">
    <name type="scientific">Pedobacter nutrimenti</name>
    <dbReference type="NCBI Taxonomy" id="1241337"/>
    <lineage>
        <taxon>Bacteria</taxon>
        <taxon>Pseudomonadati</taxon>
        <taxon>Bacteroidota</taxon>
        <taxon>Sphingobacteriia</taxon>
        <taxon>Sphingobacteriales</taxon>
        <taxon>Sphingobacteriaceae</taxon>
        <taxon>Pedobacter</taxon>
    </lineage>
</organism>
<dbReference type="EMBL" id="QKLU01000004">
    <property type="protein sequence ID" value="PYF74049.1"/>
    <property type="molecule type" value="Genomic_DNA"/>
</dbReference>
<name>A0A318UR57_9SPHI</name>
<evidence type="ECO:0000313" key="2">
    <source>
        <dbReference type="Proteomes" id="UP000248198"/>
    </source>
</evidence>
<dbReference type="AlphaFoldDB" id="A0A318UR57"/>
<dbReference type="Proteomes" id="UP000248198">
    <property type="component" value="Unassembled WGS sequence"/>
</dbReference>
<reference evidence="1 2" key="1">
    <citation type="submission" date="2018-06" db="EMBL/GenBank/DDBJ databases">
        <title>Genomic Encyclopedia of Archaeal and Bacterial Type Strains, Phase II (KMG-II): from individual species to whole genera.</title>
        <authorList>
            <person name="Goeker M."/>
        </authorList>
    </citation>
    <scope>NUCLEOTIDE SEQUENCE [LARGE SCALE GENOMIC DNA]</scope>
    <source>
        <strain evidence="1 2">DSM 27372</strain>
    </source>
</reference>